<sequence>MKPHAAYMPCSISRGRGDRTTMAAAAAAWRLLAPLLFLLLLSACSTMPTVTGPVEPPLRRYEDLVKPGQPNMLDVKDSVEGFNRGSYRFNYYFDEYLYRPVVRGYEFIMPNYLEDRVSDAIDNLGEITNLTNNLMQFNLKGAGITVSRFVINSTIGVGGLWDQAKKMGLKRQTEDFGLTLGHYGTGSGSYLMLPVLGASNVRDTTGLIADLATSNYLGPVAWINDSTFTFAYSGIYAIDRRHRTPFRYRQTGSPFEYELIRTLYTMKRDFDIEQTKEQK</sequence>
<organism evidence="3 4">
    <name type="scientific">Geomonas oryzisoli</name>
    <dbReference type="NCBI Taxonomy" id="2847992"/>
    <lineage>
        <taxon>Bacteria</taxon>
        <taxon>Pseudomonadati</taxon>
        <taxon>Thermodesulfobacteriota</taxon>
        <taxon>Desulfuromonadia</taxon>
        <taxon>Geobacterales</taxon>
        <taxon>Geobacteraceae</taxon>
        <taxon>Geomonas</taxon>
    </lineage>
</organism>
<dbReference type="Pfam" id="PF04333">
    <property type="entry name" value="MlaA"/>
    <property type="match status" value="1"/>
</dbReference>
<dbReference type="PANTHER" id="PTHR30035">
    <property type="entry name" value="LIPOPROTEIN VACJ-RELATED"/>
    <property type="match status" value="1"/>
</dbReference>
<name>A0ABX8J4T6_9BACT</name>
<keyword evidence="4" id="KW-1185">Reference proteome</keyword>
<accession>A0ABX8J4T6</accession>
<evidence type="ECO:0000313" key="4">
    <source>
        <dbReference type="Proteomes" id="UP000683557"/>
    </source>
</evidence>
<evidence type="ECO:0000256" key="1">
    <source>
        <dbReference type="ARBA" id="ARBA00010634"/>
    </source>
</evidence>
<evidence type="ECO:0000313" key="3">
    <source>
        <dbReference type="EMBL" id="QWV91719.1"/>
    </source>
</evidence>
<reference evidence="3 4" key="1">
    <citation type="submission" date="2021-06" db="EMBL/GenBank/DDBJ databases">
        <title>Gemonas diversity in paddy soil.</title>
        <authorList>
            <person name="Liu G."/>
        </authorList>
    </citation>
    <scope>NUCLEOTIDE SEQUENCE [LARGE SCALE GENOMIC DNA]</scope>
    <source>
        <strain evidence="3 4">RG10</strain>
    </source>
</reference>
<dbReference type="PANTHER" id="PTHR30035:SF3">
    <property type="entry name" value="INTERMEMBRANE PHOSPHOLIPID TRANSPORT SYSTEM LIPOPROTEIN MLAA"/>
    <property type="match status" value="1"/>
</dbReference>
<proteinExistence type="inferred from homology"/>
<comment type="similarity">
    <text evidence="1">Belongs to the MlaA family.</text>
</comment>
<keyword evidence="2" id="KW-0732">Signal</keyword>
<dbReference type="Proteomes" id="UP000683557">
    <property type="component" value="Chromosome"/>
</dbReference>
<protein>
    <submittedName>
        <fullName evidence="3">VacJ family lipoprotein</fullName>
    </submittedName>
</protein>
<dbReference type="InterPro" id="IPR007428">
    <property type="entry name" value="MlaA"/>
</dbReference>
<gene>
    <name evidence="3" type="ORF">KP004_10780</name>
</gene>
<evidence type="ECO:0000256" key="2">
    <source>
        <dbReference type="ARBA" id="ARBA00022729"/>
    </source>
</evidence>
<keyword evidence="3" id="KW-0449">Lipoprotein</keyword>
<dbReference type="EMBL" id="CP076723">
    <property type="protein sequence ID" value="QWV91719.1"/>
    <property type="molecule type" value="Genomic_DNA"/>
</dbReference>